<dbReference type="Pfam" id="PF26181">
    <property type="entry name" value="Ig_NUP210_13th"/>
    <property type="match status" value="1"/>
</dbReference>
<feature type="transmembrane region" description="Helical" evidence="10">
    <location>
        <begin position="1851"/>
        <end position="1872"/>
    </location>
</feature>
<dbReference type="Pfam" id="PF22969">
    <property type="entry name" value="Ig_NUP210_2nd"/>
    <property type="match status" value="1"/>
</dbReference>
<dbReference type="VEuPathDB" id="VectorBase:AATE006310"/>
<dbReference type="Pfam" id="PF24902">
    <property type="entry name" value="Ig_NUP210_9th"/>
    <property type="match status" value="1"/>
</dbReference>
<evidence type="ECO:0000256" key="6">
    <source>
        <dbReference type="ARBA" id="ARBA00023136"/>
    </source>
</evidence>
<feature type="domain" description="NUP210 Ig-like" evidence="13">
    <location>
        <begin position="248"/>
        <end position="326"/>
    </location>
</feature>
<feature type="compositionally biased region" description="Gly residues" evidence="9">
    <location>
        <begin position="1927"/>
        <end position="1937"/>
    </location>
</feature>
<dbReference type="InterPro" id="IPR056899">
    <property type="entry name" value="Ig_NUP210_9th"/>
</dbReference>
<evidence type="ECO:0000313" key="19">
    <source>
        <dbReference type="EnsemblMetazoa" id="AATE006310-PA.1"/>
    </source>
</evidence>
<dbReference type="Pfam" id="PF22962">
    <property type="entry name" value="Ig_NUP210_7th"/>
    <property type="match status" value="1"/>
</dbReference>
<keyword evidence="6 10" id="KW-0472">Membrane</keyword>
<evidence type="ECO:0000256" key="10">
    <source>
        <dbReference type="SAM" id="Phobius"/>
    </source>
</evidence>
<comment type="similarity">
    <text evidence="2">Belongs to the NUP210 family.</text>
</comment>
<keyword evidence="8" id="KW-0539">Nucleus</keyword>
<evidence type="ECO:0000259" key="12">
    <source>
        <dbReference type="Pfam" id="PF22962"/>
    </source>
</evidence>
<dbReference type="Pfam" id="PF26182">
    <property type="entry name" value="Ig_NUP210_5th"/>
    <property type="match status" value="1"/>
</dbReference>
<feature type="region of interest" description="Disordered" evidence="9">
    <location>
        <begin position="1905"/>
        <end position="1958"/>
    </location>
</feature>
<proteinExistence type="inferred from homology"/>
<evidence type="ECO:0000259" key="13">
    <source>
        <dbReference type="Pfam" id="PF22963"/>
    </source>
</evidence>
<dbReference type="GO" id="GO:0031965">
    <property type="term" value="C:nuclear membrane"/>
    <property type="evidence" value="ECO:0007669"/>
    <property type="project" value="UniProtKB-SubCell"/>
</dbReference>
<dbReference type="Pfam" id="PF25354">
    <property type="entry name" value="Ig_NUP210_16th"/>
    <property type="match status" value="1"/>
</dbReference>
<keyword evidence="5 10" id="KW-1133">Transmembrane helix</keyword>
<evidence type="ECO:0000256" key="8">
    <source>
        <dbReference type="ARBA" id="ARBA00023242"/>
    </source>
</evidence>
<evidence type="ECO:0000256" key="9">
    <source>
        <dbReference type="SAM" id="MobiDB-lite"/>
    </source>
</evidence>
<feature type="compositionally biased region" description="Polar residues" evidence="9">
    <location>
        <begin position="1913"/>
        <end position="1922"/>
    </location>
</feature>
<reference evidence="19" key="1">
    <citation type="submission" date="2022-08" db="UniProtKB">
        <authorList>
            <consortium name="EnsemblMetazoa"/>
        </authorList>
    </citation>
    <scope>IDENTIFICATION</scope>
    <source>
        <strain evidence="19">EBRO</strain>
    </source>
</reference>
<evidence type="ECO:0000259" key="14">
    <source>
        <dbReference type="Pfam" id="PF22967"/>
    </source>
</evidence>
<evidence type="ECO:0000259" key="16">
    <source>
        <dbReference type="Pfam" id="PF24902"/>
    </source>
</evidence>
<evidence type="ECO:0000256" key="4">
    <source>
        <dbReference type="ARBA" id="ARBA00022729"/>
    </source>
</evidence>
<dbReference type="InterPro" id="IPR055096">
    <property type="entry name" value="Ig_NUP210_1st"/>
</dbReference>
<feature type="domain" description="NUP210 Ig-like" evidence="12">
    <location>
        <begin position="661"/>
        <end position="756"/>
    </location>
</feature>
<dbReference type="InterPro" id="IPR055097">
    <property type="entry name" value="Ig_NUP210_2nd"/>
</dbReference>
<dbReference type="GO" id="GO:0005643">
    <property type="term" value="C:nuclear pore"/>
    <property type="evidence" value="ECO:0007669"/>
    <property type="project" value="TreeGrafter"/>
</dbReference>
<evidence type="ECO:0000259" key="15">
    <source>
        <dbReference type="Pfam" id="PF22969"/>
    </source>
</evidence>
<accession>A0A182IVJ3</accession>
<feature type="domain" description="NUP210 Ig-like" evidence="17">
    <location>
        <begin position="1515"/>
        <end position="1553"/>
    </location>
</feature>
<dbReference type="PANTHER" id="PTHR23019:SF0">
    <property type="entry name" value="NUCLEAR PORE MEMBRANE GLYCOPROTEIN 210"/>
    <property type="match status" value="1"/>
</dbReference>
<keyword evidence="4 11" id="KW-0732">Signal</keyword>
<dbReference type="InterPro" id="IPR008964">
    <property type="entry name" value="Invasin/intimin_cell_adhesion"/>
</dbReference>
<evidence type="ECO:0000256" key="3">
    <source>
        <dbReference type="ARBA" id="ARBA00022692"/>
    </source>
</evidence>
<keyword evidence="3 10" id="KW-0812">Transmembrane</keyword>
<evidence type="ECO:0000256" key="1">
    <source>
        <dbReference type="ARBA" id="ARBA00004590"/>
    </source>
</evidence>
<dbReference type="PANTHER" id="PTHR23019">
    <property type="entry name" value="NUCLEAR PORE MEMBRANE GLYCOPROTEIN GP210-RELATED"/>
    <property type="match status" value="1"/>
</dbReference>
<organism evidence="19">
    <name type="scientific">Anopheles atroparvus</name>
    <name type="common">European mosquito</name>
    <dbReference type="NCBI Taxonomy" id="41427"/>
    <lineage>
        <taxon>Eukaryota</taxon>
        <taxon>Metazoa</taxon>
        <taxon>Ecdysozoa</taxon>
        <taxon>Arthropoda</taxon>
        <taxon>Hexapoda</taxon>
        <taxon>Insecta</taxon>
        <taxon>Pterygota</taxon>
        <taxon>Neoptera</taxon>
        <taxon>Endopterygota</taxon>
        <taxon>Diptera</taxon>
        <taxon>Nematocera</taxon>
        <taxon>Culicoidea</taxon>
        <taxon>Culicidae</taxon>
        <taxon>Anophelinae</taxon>
        <taxon>Anopheles</taxon>
    </lineage>
</organism>
<evidence type="ECO:0000256" key="7">
    <source>
        <dbReference type="ARBA" id="ARBA00023180"/>
    </source>
</evidence>
<dbReference type="STRING" id="41427.A0A182IVJ3"/>
<name>A0A182IVJ3_ANOAO</name>
<dbReference type="InterPro" id="IPR058779">
    <property type="entry name" value="Ig_NUP210_13th"/>
</dbReference>
<dbReference type="InterPro" id="IPR057586">
    <property type="entry name" value="Ig_NUP210_16th"/>
</dbReference>
<feature type="domain" description="NUP210 Ig-like" evidence="15">
    <location>
        <begin position="125"/>
        <end position="239"/>
    </location>
</feature>
<evidence type="ECO:0000256" key="5">
    <source>
        <dbReference type="ARBA" id="ARBA00022989"/>
    </source>
</evidence>
<dbReference type="SUPFAM" id="SSF49373">
    <property type="entry name" value="Invasin/intimin cell-adhesion fragments"/>
    <property type="match status" value="1"/>
</dbReference>
<evidence type="ECO:0000256" key="2">
    <source>
        <dbReference type="ARBA" id="ARBA00007313"/>
    </source>
</evidence>
<sequence>MRPSWMWATLTVAVVLLATTRSGAATKLNYPRVLLPIFDHISVNFTLEVVEKGCFKWTSSRLDLIQIRPSYDDTDEDCSYRVVVTVINKEKRRNTAIVLAEDLATGEVLRCDVILDVIDQLGVLTTTRELYLEEAPETFELWALDSQGNAFTTLEGIEFQWQIASHRSGSGTSGGDSSWSQVLRFLSFSESKFHVVPRAIEKLDMAGVQGYMVLLEGINTGSARVTAKLPHAEYSHVPPVDVNIMVLANLILNPSDVYMLPGDTIEFKVLQLKQGKLHEIALNSQYYLEIEDETYASITGNEAKGLKLGRTFVLLRDRNVPHGANSATDEANSKATLPKASLTVVDPRKLTINLLPHYNWITVEGENHEIALNLYTHDDHQITLGPKYKIQSTFDEALFYPIEVTANGSSIFGETIATGSSPVTGKFEKLSAKAELVVFKRLAISPPEVILPYDPNLRRQKLQFTATGGDGSYSWSSQDANVVAITQTGLAEARLDQIKGGAYEGQAMAASGHDGELAKVTQVRVAMARNVRVFVTAQVMFLPPIKLEAVRYNFETSLKDHVKLHVGLWARLNGTMKPFTSCENLHFELEFSNPIFMLENPPLSGGEGEEPLASGACRVLYLKSTMVGQTQLKISYRYFDKLLTDQVNLNVFEKLAIENPIENEVVLPLGASRNLFYYNGPERIYNSEAELQRQLAYDRKALDVTEVGSGFAKDKHIFRVLCKKLGDFELKLSVFNTLNVPNVVPYVTEFVTMVYCVKPRFVNLITTDKVKTGCPLERRHSMMHVKTADASEHMLIDIEVLDVHNRKLANISSLLLEWKFFSMADQQPAAATPTTTTMVVEAGETALALGFEQKTEVDHLEGLEIPGRDYLLLSLPREREASLKVKTVVTDYRAEVLKRHTIKPESPPFGVQKQPGSALVKPLIENELNFVSVNRTLLPYDRLTIFLTPDAVERIKVAQGSGFYDIKASEAGIVTAKFDGNTRQLLISPRKVGEVKLEISDQCLSTETSFLYVSVVTVGRITILAPDRVEKTKSIEAIARLYDSNDRLLEIKRDQLELYVLRTEVFNPAVLNLALANQANLGPGEVRYTATGMELGETKFSVSSGSGKEMVTSAPATVQVFPPLMLLPRNATIVVGSTLQIYSKGGPTPDTNIVYSVQNLNVIDVESGVATGLRIGRSKVTGRCVGVNPSTGAQFVFSEDTITVHVIPLDTIELKTPLRRIQVGATMPAHLWAVPGVSPLVLGTVQNVKIRWSTDHTDVLDVRGVFQDIGVEYLERDAITIRVKALAPGKATLHVTLITPEGLTLTARSDITVFRLLELVSPKAIRYDSILIPPKSTIQLKANLDDAVYQLDSDVSTGIVQVSREGLVKSGESTGRVQVMASSQDQSLTVPLEVKNVHYIMASLQAGTVRLRQVDHTVPQGFALTLQVSLHDALGNEFSHGLEDVSSLRHKLSKRGNVLISTGSNYTLGLELIRETSDMMVVALRDQTGVRFGEDYIKLVVGEPAGTAVFPGKSVFSVGDVVCFDSPLINADVRWSSSDEKLVKIDPKSGVAQILAARSVGGGSMGPAGDDKVTISHGVRRHGGISFAIDVLAADRIEFLKNYDIFNGQSYRGLLVIKNHQQVDKLSNVIALNASTCQEQVERSFTGLFTCRLLAKQSGSAELLRHFKTYSGYDATIGAYSCNIDLLTTIDEVANTIKSNEYNLELEVRLNGGSGGASSPSSSELVSTSTLKVVPAVRIEPEAISVDQIGKQSITIAGLDKVLQKVQVTSSNPGALAVRQQEKQPGSLEYRLELLDTYREEWADTLAIVVSSPLTMQNVRIPIHSPMVPRKCSTQPFNSTPDLLLNYVSNFGLLISAITVLAATVWVVVFCFPQRQQTGTNGSVPSPFKNEHNLSSYDNRISGSPFASPLGERSSSNLQPSSPFAGGSPGHSFGGSQGNLSHDFNTSGASHGSPIYGDATIISPQKRVNRRYL</sequence>
<evidence type="ECO:0000256" key="11">
    <source>
        <dbReference type="SAM" id="SignalP"/>
    </source>
</evidence>
<evidence type="ECO:0000259" key="18">
    <source>
        <dbReference type="Pfam" id="PF26181"/>
    </source>
</evidence>
<evidence type="ECO:0000259" key="17">
    <source>
        <dbReference type="Pfam" id="PF25354"/>
    </source>
</evidence>
<feature type="domain" description="NUP210 Ig-like" evidence="14">
    <location>
        <begin position="26"/>
        <end position="116"/>
    </location>
</feature>
<dbReference type="InterPro" id="IPR055099">
    <property type="entry name" value="Ig_NUP210_7th"/>
</dbReference>
<feature type="signal peptide" evidence="11">
    <location>
        <begin position="1"/>
        <end position="25"/>
    </location>
</feature>
<feature type="domain" description="NUP210 Ig-like" evidence="16">
    <location>
        <begin position="942"/>
        <end position="1007"/>
    </location>
</feature>
<protein>
    <recommendedName>
        <fullName evidence="20">BIG2 domain-containing protein</fullName>
    </recommendedName>
</protein>
<feature type="compositionally biased region" description="Polar residues" evidence="9">
    <location>
        <begin position="1938"/>
        <end position="1950"/>
    </location>
</feature>
<dbReference type="InterPro" id="IPR055098">
    <property type="entry name" value="Ig_NUP210_3rd"/>
</dbReference>
<feature type="chain" id="PRO_5043354797" description="BIG2 domain-containing protein" evidence="11">
    <location>
        <begin position="26"/>
        <end position="1973"/>
    </location>
</feature>
<dbReference type="Pfam" id="PF22967">
    <property type="entry name" value="Ig_NUP210_1st"/>
    <property type="match status" value="1"/>
</dbReference>
<feature type="domain" description="NUP210 Ig-like" evidence="18">
    <location>
        <begin position="1209"/>
        <end position="1299"/>
    </location>
</feature>
<dbReference type="InterPro" id="IPR045197">
    <property type="entry name" value="NUP210-like"/>
</dbReference>
<comment type="subcellular location">
    <subcellularLocation>
        <location evidence="1">Nucleus membrane</location>
        <topology evidence="1">Single-pass membrane protein</topology>
    </subcellularLocation>
</comment>
<dbReference type="EnsemblMetazoa" id="AATE006310-RA">
    <property type="protein sequence ID" value="AATE006310-PA.1"/>
    <property type="gene ID" value="AATE006310"/>
</dbReference>
<evidence type="ECO:0008006" key="20">
    <source>
        <dbReference type="Google" id="ProtNLM"/>
    </source>
</evidence>
<dbReference type="Pfam" id="PF22963">
    <property type="entry name" value="Ig_NUP210_3rd"/>
    <property type="match status" value="1"/>
</dbReference>
<keyword evidence="7" id="KW-0325">Glycoprotein</keyword>